<dbReference type="AlphaFoldDB" id="A0A8H5V6U1"/>
<feature type="region of interest" description="Disordered" evidence="1">
    <location>
        <begin position="1"/>
        <end position="51"/>
    </location>
</feature>
<name>A0A8H5V6U1_GIBSU</name>
<dbReference type="EMBL" id="JAAOAV010000006">
    <property type="protein sequence ID" value="KAF5612706.1"/>
    <property type="molecule type" value="Genomic_DNA"/>
</dbReference>
<feature type="compositionally biased region" description="Basic and acidic residues" evidence="1">
    <location>
        <begin position="34"/>
        <end position="51"/>
    </location>
</feature>
<organism evidence="2 3">
    <name type="scientific">Gibberella subglutinans</name>
    <name type="common">Fusarium subglutinans</name>
    <dbReference type="NCBI Taxonomy" id="42677"/>
    <lineage>
        <taxon>Eukaryota</taxon>
        <taxon>Fungi</taxon>
        <taxon>Dikarya</taxon>
        <taxon>Ascomycota</taxon>
        <taxon>Pezizomycotina</taxon>
        <taxon>Sordariomycetes</taxon>
        <taxon>Hypocreomycetidae</taxon>
        <taxon>Hypocreales</taxon>
        <taxon>Nectriaceae</taxon>
        <taxon>Fusarium</taxon>
        <taxon>Fusarium fujikuroi species complex</taxon>
    </lineage>
</organism>
<feature type="compositionally biased region" description="Basic and acidic residues" evidence="1">
    <location>
        <begin position="1"/>
        <end position="10"/>
    </location>
</feature>
<sequence>MSEYGVELRPRQPVAEPHVAKSPRDGGVSVKRPAKVDKKKGLYRRPPPEDHSARFLAHLENLRRALPAMGGTFEAWKKQGKKNTEDIRALENKYEELHSTIEALQRELRGQSNCVDQL</sequence>
<proteinExistence type="predicted"/>
<dbReference type="OrthoDB" id="5043515at2759"/>
<evidence type="ECO:0000313" key="2">
    <source>
        <dbReference type="EMBL" id="KAF5612706.1"/>
    </source>
</evidence>
<evidence type="ECO:0000313" key="3">
    <source>
        <dbReference type="Proteomes" id="UP000547976"/>
    </source>
</evidence>
<dbReference type="RefSeq" id="XP_036543183.1">
    <property type="nucleotide sequence ID" value="XM_036677690.1"/>
</dbReference>
<dbReference type="Proteomes" id="UP000547976">
    <property type="component" value="Unassembled WGS sequence"/>
</dbReference>
<comment type="caution">
    <text evidence="2">The sequence shown here is derived from an EMBL/GenBank/DDBJ whole genome shotgun (WGS) entry which is preliminary data.</text>
</comment>
<gene>
    <name evidence="2" type="ORF">FSUBG_1286</name>
</gene>
<reference evidence="2 3" key="1">
    <citation type="submission" date="2020-05" db="EMBL/GenBank/DDBJ databases">
        <title>Identification and distribution of gene clusters putatively required for synthesis of sphingolipid metabolism inhibitors in phylogenetically diverse species of the filamentous fungus Fusarium.</title>
        <authorList>
            <person name="Kim H.-S."/>
            <person name="Busman M."/>
            <person name="Brown D.W."/>
            <person name="Divon H."/>
            <person name="Uhlig S."/>
            <person name="Proctor R.H."/>
        </authorList>
    </citation>
    <scope>NUCLEOTIDE SEQUENCE [LARGE SCALE GENOMIC DNA]</scope>
    <source>
        <strain evidence="2 3">NRRL 66333</strain>
    </source>
</reference>
<protein>
    <submittedName>
        <fullName evidence="2">Uncharacterized protein</fullName>
    </submittedName>
</protein>
<dbReference type="GeneID" id="59312408"/>
<accession>A0A8H5V6U1</accession>
<evidence type="ECO:0000256" key="1">
    <source>
        <dbReference type="SAM" id="MobiDB-lite"/>
    </source>
</evidence>
<keyword evidence="3" id="KW-1185">Reference proteome</keyword>